<feature type="compositionally biased region" description="Polar residues" evidence="6">
    <location>
        <begin position="39"/>
        <end position="57"/>
    </location>
</feature>
<feature type="region of interest" description="Disordered" evidence="6">
    <location>
        <begin position="1103"/>
        <end position="1138"/>
    </location>
</feature>
<feature type="compositionally biased region" description="Polar residues" evidence="6">
    <location>
        <begin position="982"/>
        <end position="993"/>
    </location>
</feature>
<keyword evidence="9" id="KW-1185">Reference proteome</keyword>
<evidence type="ECO:0000256" key="1">
    <source>
        <dbReference type="ARBA" id="ARBA00022723"/>
    </source>
</evidence>
<feature type="compositionally biased region" description="Polar residues" evidence="6">
    <location>
        <begin position="203"/>
        <end position="216"/>
    </location>
</feature>
<feature type="region of interest" description="Disordered" evidence="6">
    <location>
        <begin position="976"/>
        <end position="999"/>
    </location>
</feature>
<sequence length="1565" mass="172804">MDSPPLQQFLIRLIGYIRTAKGKSQNPPNKRRRSRSSSAKQAPNVDQTQRPKSNADFSSPHRDSDCVRSSSISESLDLKDELHKHNGSLNSDNRATDVSQSWNFNSHPFSHETQNLDRTHHSSKYELHSSDGRNIDMNRPTTHNAELWADELKKDNSYRGGMMHKHPSSKYVDPCAHPQAFTNRGSQQLEPWQEARYSRENDGNSPRSQVAEQESLANGKWKHKIFDNSQQANNTWGSSPLPGNKEPDWSGFRAAMMRDKTQDISTTSGQDSVPGTPRVYLDRDVDQAAEGENSLTAFSPVPGDECLKSILSRPLKVQTIDTPQFVKDDGSVWQGFQHSRNEVDREEKFSLTPKINLEKNSENSIGSRKMLDSQKCLRDPGGNPTDLSFKPDSRGFNNPVKTSDSKSINYLGSVPGKMSSAPATLVYAGSGNGQSHPLGTPVFLYPAGSYPTADNSLASLPSLVQNIVYNQSGAPLLQPVADRYSISAASKTYGSALTMVGKVPVTCASGPSTYVPLYLPGSSKLETEYTKPSHMISSLAATKSGDPNSRKKSVSNEMPHTPSNAMPSSTRSYQEWTSGSLAQVFSSSASKDVAFNRSPHFKITDVRSCEDADFPNSYFKGGSNFTATQSGWQKDKKNYSSPNKTVLSECQGLSGCKVNIFADLKDSASTSKNVFFAEYNNNNNRQTQVGLSNSKHSGPQAGHKNSSKHVPSGNSSKQTQSGYSSSSENERGDERKWESRQTAMKGKANQAVQHQKSTSLTRKRQSSGTDCDRLSNSSHTEETRLKSSVEDSRDSVKAPRSQEKSSQKLRSQPRTDSDNSYSDQEGKATPMSKLRDSAAPSSSNYRSSSRRHICQSCELEFPSGTDLLLHRYEQHSLVCGECDSRFLSSSGLQRHKETDHPPISRCPHCRFATFSRDGLASHIASEHAAGLEENAKVSSDKLHKNETPSDSSMVENQTRENSGQIDLVANIDASLDSHRDSQSSTYTHSLSTSEQEKKNLQANSENLCGKLEANNLAYGTGTDVETTASELEEPSLVIDTSDQDEFNKKDTEGDQPLCLVVHSRESERAEQSTTLTKEQEKLTQKEPMCEVNPVSREKIEREAAGDNSLICNSRTEENDHLNSSSEGVSLQTSHIRRESRIPSKRKFEFFGDKIDIEIDSGSTPCIAYRQYSMEYEGLNRDVWSTVQSGEVGKPIETDHPTTKSSDGSEPDHASATSGIEATKNFQPKRARSVSIPSISDNKPPQLVNESSGQNGSRELALHDRHTLSSLPPKKRGFRKSPRQSSGSANTSVITRTLRGANGQERTTGTHQVQPKLSQNSKPKLELDFDGKQSTSSSAESGQGAKDKEASSAILGLSAFHASKVLRKKNGLSSSSHRRHQKRHKNQSCETTVSRNGELKSSKEQIQESSTSATTTAHLTKNPVKSHKCSAPGCSATFSRKWTMEVHLDHVHRKDGRQFTCHVPLCSGKFTSRRELRKHVVEGHQGKIRRYTCSWPDCGKSFFARTHLRTHTLVHTGEKPVACHLCDYRCRQRTALIWHMRKHGDYSGQLKESVKGSISGTKRDAV</sequence>
<feature type="compositionally biased region" description="Polar residues" evidence="6">
    <location>
        <begin position="685"/>
        <end position="697"/>
    </location>
</feature>
<evidence type="ECO:0000313" key="8">
    <source>
        <dbReference type="EMBL" id="GFR67039.1"/>
    </source>
</evidence>
<evidence type="ECO:0000256" key="2">
    <source>
        <dbReference type="ARBA" id="ARBA00022737"/>
    </source>
</evidence>
<dbReference type="InterPro" id="IPR050329">
    <property type="entry name" value="GLI_C2H2-zinc-finger"/>
</dbReference>
<dbReference type="GO" id="GO:0000981">
    <property type="term" value="F:DNA-binding transcription factor activity, RNA polymerase II-specific"/>
    <property type="evidence" value="ECO:0007669"/>
    <property type="project" value="TreeGrafter"/>
</dbReference>
<feature type="compositionally biased region" description="Polar residues" evidence="6">
    <location>
        <begin position="1121"/>
        <end position="1133"/>
    </location>
</feature>
<feature type="compositionally biased region" description="Basic residues" evidence="6">
    <location>
        <begin position="1365"/>
        <end position="1385"/>
    </location>
</feature>
<feature type="region of interest" description="Disordered" evidence="6">
    <location>
        <begin position="230"/>
        <end position="250"/>
    </location>
</feature>
<reference evidence="8 9" key="1">
    <citation type="journal article" date="2021" name="Elife">
        <title>Chloroplast acquisition without the gene transfer in kleptoplastic sea slugs, Plakobranchus ocellatus.</title>
        <authorList>
            <person name="Maeda T."/>
            <person name="Takahashi S."/>
            <person name="Yoshida T."/>
            <person name="Shimamura S."/>
            <person name="Takaki Y."/>
            <person name="Nagai Y."/>
            <person name="Toyoda A."/>
            <person name="Suzuki Y."/>
            <person name="Arimoto A."/>
            <person name="Ishii H."/>
            <person name="Satoh N."/>
            <person name="Nishiyama T."/>
            <person name="Hasebe M."/>
            <person name="Maruyama T."/>
            <person name="Minagawa J."/>
            <person name="Obokata J."/>
            <person name="Shigenobu S."/>
        </authorList>
    </citation>
    <scope>NUCLEOTIDE SEQUENCE [LARGE SCALE GENOMIC DNA]</scope>
</reference>
<dbReference type="Gene3D" id="3.30.160.60">
    <property type="entry name" value="Classic Zinc Finger"/>
    <property type="match status" value="4"/>
</dbReference>
<feature type="compositionally biased region" description="Polar residues" evidence="6">
    <location>
        <begin position="538"/>
        <end position="547"/>
    </location>
</feature>
<feature type="compositionally biased region" description="Polar residues" evidence="6">
    <location>
        <begin position="750"/>
        <end position="778"/>
    </location>
</feature>
<dbReference type="GO" id="GO:0008270">
    <property type="term" value="F:zinc ion binding"/>
    <property type="evidence" value="ECO:0007669"/>
    <property type="project" value="UniProtKB-KW"/>
</dbReference>
<dbReference type="Pfam" id="PF00096">
    <property type="entry name" value="zf-C2H2"/>
    <property type="match status" value="1"/>
</dbReference>
<accession>A0AAV4F209</accession>
<feature type="compositionally biased region" description="Polar residues" evidence="6">
    <location>
        <begin position="948"/>
        <end position="962"/>
    </location>
</feature>
<feature type="compositionally biased region" description="Polar residues" evidence="6">
    <location>
        <begin position="555"/>
        <end position="571"/>
    </location>
</feature>
<feature type="compositionally biased region" description="Basic and acidic residues" evidence="6">
    <location>
        <begin position="779"/>
        <end position="806"/>
    </location>
</feature>
<feature type="compositionally biased region" description="Basic and acidic residues" evidence="6">
    <location>
        <begin position="728"/>
        <end position="739"/>
    </location>
</feature>
<feature type="compositionally biased region" description="Basic and acidic residues" evidence="6">
    <location>
        <begin position="1077"/>
        <end position="1088"/>
    </location>
</feature>
<keyword evidence="2" id="KW-0677">Repeat</keyword>
<protein>
    <submittedName>
        <fullName evidence="8">Zinc finger protein 653</fullName>
    </submittedName>
</protein>
<dbReference type="PANTHER" id="PTHR19818">
    <property type="entry name" value="ZINC FINGER PROTEIN ZIC AND GLI"/>
    <property type="match status" value="1"/>
</dbReference>
<dbReference type="PROSITE" id="PS00028">
    <property type="entry name" value="ZINC_FINGER_C2H2_1"/>
    <property type="match status" value="4"/>
</dbReference>
<comment type="caution">
    <text evidence="8">The sequence shown here is derived from an EMBL/GenBank/DDBJ whole genome shotgun (WGS) entry which is preliminary data.</text>
</comment>
<feature type="region of interest" description="Disordered" evidence="6">
    <location>
        <begin position="1191"/>
        <end position="1349"/>
    </location>
</feature>
<evidence type="ECO:0000256" key="5">
    <source>
        <dbReference type="PROSITE-ProRule" id="PRU00042"/>
    </source>
</evidence>
<dbReference type="GO" id="GO:0000978">
    <property type="term" value="F:RNA polymerase II cis-regulatory region sequence-specific DNA binding"/>
    <property type="evidence" value="ECO:0007669"/>
    <property type="project" value="TreeGrafter"/>
</dbReference>
<evidence type="ECO:0000313" key="9">
    <source>
        <dbReference type="Proteomes" id="UP000762676"/>
    </source>
</evidence>
<feature type="region of interest" description="Disordered" evidence="6">
    <location>
        <begin position="932"/>
        <end position="962"/>
    </location>
</feature>
<feature type="compositionally biased region" description="Polar residues" evidence="6">
    <location>
        <begin position="1282"/>
        <end position="1294"/>
    </location>
</feature>
<name>A0AAV4F209_9GAST</name>
<feature type="region of interest" description="Disordered" evidence="6">
    <location>
        <begin position="105"/>
        <end position="140"/>
    </location>
</feature>
<feature type="compositionally biased region" description="Polar residues" evidence="6">
    <location>
        <begin position="808"/>
        <end position="823"/>
    </location>
</feature>
<feature type="compositionally biased region" description="Polar residues" evidence="6">
    <location>
        <begin position="1331"/>
        <end position="1340"/>
    </location>
</feature>
<evidence type="ECO:0000259" key="7">
    <source>
        <dbReference type="PROSITE" id="PS50157"/>
    </source>
</evidence>
<feature type="domain" description="C2H2-type" evidence="7">
    <location>
        <begin position="1490"/>
        <end position="1519"/>
    </location>
</feature>
<dbReference type="PROSITE" id="PS50157">
    <property type="entry name" value="ZINC_FINGER_C2H2_2"/>
    <property type="match status" value="3"/>
</dbReference>
<feature type="region of interest" description="Disordered" evidence="6">
    <location>
        <begin position="17"/>
        <end position="72"/>
    </location>
</feature>
<feature type="compositionally biased region" description="Basic and acidic residues" evidence="6">
    <location>
        <begin position="1396"/>
        <end position="1405"/>
    </location>
</feature>
<evidence type="ECO:0000256" key="4">
    <source>
        <dbReference type="ARBA" id="ARBA00022833"/>
    </source>
</evidence>
<dbReference type="GO" id="GO:0005634">
    <property type="term" value="C:nucleus"/>
    <property type="evidence" value="ECO:0007669"/>
    <property type="project" value="UniProtKB-ARBA"/>
</dbReference>
<feature type="compositionally biased region" description="Basic and acidic residues" evidence="6">
    <location>
        <begin position="932"/>
        <end position="947"/>
    </location>
</feature>
<organism evidence="8 9">
    <name type="scientific">Elysia marginata</name>
    <dbReference type="NCBI Taxonomy" id="1093978"/>
    <lineage>
        <taxon>Eukaryota</taxon>
        <taxon>Metazoa</taxon>
        <taxon>Spiralia</taxon>
        <taxon>Lophotrochozoa</taxon>
        <taxon>Mollusca</taxon>
        <taxon>Gastropoda</taxon>
        <taxon>Heterobranchia</taxon>
        <taxon>Euthyneura</taxon>
        <taxon>Panpulmonata</taxon>
        <taxon>Sacoglossa</taxon>
        <taxon>Placobranchoidea</taxon>
        <taxon>Plakobranchidae</taxon>
        <taxon>Elysia</taxon>
    </lineage>
</organism>
<gene>
    <name evidence="8" type="ORF">ElyMa_005573300</name>
</gene>
<keyword evidence="1" id="KW-0479">Metal-binding</keyword>
<keyword evidence="3 5" id="KW-0863">Zinc-finger</keyword>
<dbReference type="SUPFAM" id="SSF57667">
    <property type="entry name" value="beta-beta-alpha zinc fingers"/>
    <property type="match status" value="1"/>
</dbReference>
<feature type="region of interest" description="Disordered" evidence="6">
    <location>
        <begin position="685"/>
        <end position="847"/>
    </location>
</feature>
<dbReference type="Proteomes" id="UP000762676">
    <property type="component" value="Unassembled WGS sequence"/>
</dbReference>
<evidence type="ECO:0000256" key="3">
    <source>
        <dbReference type="ARBA" id="ARBA00022771"/>
    </source>
</evidence>
<feature type="domain" description="C2H2-type" evidence="7">
    <location>
        <begin position="877"/>
        <end position="900"/>
    </location>
</feature>
<dbReference type="InterPro" id="IPR013087">
    <property type="entry name" value="Znf_C2H2_type"/>
</dbReference>
<dbReference type="EMBL" id="BMAT01011118">
    <property type="protein sequence ID" value="GFR67039.1"/>
    <property type="molecule type" value="Genomic_DNA"/>
</dbReference>
<evidence type="ECO:0000256" key="6">
    <source>
        <dbReference type="SAM" id="MobiDB-lite"/>
    </source>
</evidence>
<feature type="compositionally biased region" description="Polar residues" evidence="6">
    <location>
        <begin position="1234"/>
        <end position="1256"/>
    </location>
</feature>
<proteinExistence type="predicted"/>
<feature type="compositionally biased region" description="Polar residues" evidence="6">
    <location>
        <begin position="1214"/>
        <end position="1225"/>
    </location>
</feature>
<feature type="region of interest" description="Disordered" evidence="6">
    <location>
        <begin position="1027"/>
        <end position="1089"/>
    </location>
</feature>
<dbReference type="PANTHER" id="PTHR19818:SF139">
    <property type="entry name" value="PAIR-RULE PROTEIN ODD-PAIRED"/>
    <property type="match status" value="1"/>
</dbReference>
<dbReference type="InterPro" id="IPR036236">
    <property type="entry name" value="Znf_C2H2_sf"/>
</dbReference>
<dbReference type="GO" id="GO:0045944">
    <property type="term" value="P:positive regulation of transcription by RNA polymerase II"/>
    <property type="evidence" value="ECO:0007669"/>
    <property type="project" value="UniProtKB-ARBA"/>
</dbReference>
<feature type="region of interest" description="Disordered" evidence="6">
    <location>
        <begin position="196"/>
        <end position="217"/>
    </location>
</feature>
<feature type="region of interest" description="Disordered" evidence="6">
    <location>
        <begin position="378"/>
        <end position="401"/>
    </location>
</feature>
<feature type="compositionally biased region" description="Low complexity" evidence="6">
    <location>
        <begin position="715"/>
        <end position="727"/>
    </location>
</feature>
<feature type="compositionally biased region" description="Basic residues" evidence="6">
    <location>
        <begin position="1272"/>
        <end position="1281"/>
    </location>
</feature>
<feature type="domain" description="C2H2-type" evidence="7">
    <location>
        <begin position="1458"/>
        <end position="1488"/>
    </location>
</feature>
<keyword evidence="4" id="KW-0862">Zinc</keyword>
<feature type="compositionally biased region" description="Polar residues" evidence="6">
    <location>
        <begin position="1303"/>
        <end position="1321"/>
    </location>
</feature>
<feature type="region of interest" description="Disordered" evidence="6">
    <location>
        <begin position="538"/>
        <end position="571"/>
    </location>
</feature>
<feature type="compositionally biased region" description="Basic and acidic residues" evidence="6">
    <location>
        <begin position="114"/>
        <end position="136"/>
    </location>
</feature>
<dbReference type="SMART" id="SM00355">
    <property type="entry name" value="ZnF_C2H2"/>
    <property type="match status" value="7"/>
</dbReference>
<feature type="region of interest" description="Disordered" evidence="6">
    <location>
        <begin position="1365"/>
        <end position="1427"/>
    </location>
</feature>